<dbReference type="InterPro" id="IPR037176">
    <property type="entry name" value="Osmotin/thaumatin-like_sf"/>
</dbReference>
<dbReference type="RefSeq" id="XP_060421427.1">
    <property type="nucleotide sequence ID" value="XM_060580406.1"/>
</dbReference>
<dbReference type="InterPro" id="IPR001938">
    <property type="entry name" value="Thaumatin"/>
</dbReference>
<dbReference type="PANTHER" id="PTHR31048">
    <property type="entry name" value="OS03G0233200 PROTEIN"/>
    <property type="match status" value="1"/>
</dbReference>
<dbReference type="SMART" id="SM00205">
    <property type="entry name" value="THN"/>
    <property type="match status" value="1"/>
</dbReference>
<feature type="disulfide bond" evidence="1">
    <location>
        <begin position="115"/>
        <end position="206"/>
    </location>
</feature>
<evidence type="ECO:0000313" key="2">
    <source>
        <dbReference type="EMBL" id="KAK1656663.1"/>
    </source>
</evidence>
<feature type="disulfide bond" evidence="1">
    <location>
        <begin position="55"/>
        <end position="62"/>
    </location>
</feature>
<feature type="disulfide bond" evidence="1">
    <location>
        <begin position="159"/>
        <end position="168"/>
    </location>
</feature>
<evidence type="ECO:0000313" key="3">
    <source>
        <dbReference type="Proteomes" id="UP001224890"/>
    </source>
</evidence>
<dbReference type="Pfam" id="PF00314">
    <property type="entry name" value="Thaumatin"/>
    <property type="match status" value="1"/>
</dbReference>
<organism evidence="2 3">
    <name type="scientific">Colletotrichum godetiae</name>
    <dbReference type="NCBI Taxonomy" id="1209918"/>
    <lineage>
        <taxon>Eukaryota</taxon>
        <taxon>Fungi</taxon>
        <taxon>Dikarya</taxon>
        <taxon>Ascomycota</taxon>
        <taxon>Pezizomycotina</taxon>
        <taxon>Sordariomycetes</taxon>
        <taxon>Hypocreomycetidae</taxon>
        <taxon>Glomerellales</taxon>
        <taxon>Glomerellaceae</taxon>
        <taxon>Colletotrichum</taxon>
        <taxon>Colletotrichum acutatum species complex</taxon>
    </lineage>
</organism>
<reference evidence="2" key="1">
    <citation type="submission" date="2021-06" db="EMBL/GenBank/DDBJ databases">
        <title>Comparative genomics, transcriptomics and evolutionary studies reveal genomic signatures of adaptation to plant cell wall in hemibiotrophic fungi.</title>
        <authorList>
            <consortium name="DOE Joint Genome Institute"/>
            <person name="Baroncelli R."/>
            <person name="Diaz J.F."/>
            <person name="Benocci T."/>
            <person name="Peng M."/>
            <person name="Battaglia E."/>
            <person name="Haridas S."/>
            <person name="Andreopoulos W."/>
            <person name="Labutti K."/>
            <person name="Pangilinan J."/>
            <person name="Floch G.L."/>
            <person name="Makela M.R."/>
            <person name="Henrissat B."/>
            <person name="Grigoriev I.V."/>
            <person name="Crouch J.A."/>
            <person name="De Vries R.P."/>
            <person name="Sukno S.A."/>
            <person name="Thon M.R."/>
        </authorList>
    </citation>
    <scope>NUCLEOTIDE SEQUENCE</scope>
    <source>
        <strain evidence="2">CBS 193.32</strain>
    </source>
</reference>
<feature type="disulfide bond" evidence="1">
    <location>
        <begin position="120"/>
        <end position="189"/>
    </location>
</feature>
<feature type="disulfide bond" evidence="1">
    <location>
        <begin position="137"/>
        <end position="155"/>
    </location>
</feature>
<keyword evidence="1" id="KW-1015">Disulfide bond</keyword>
<accession>A0AAJ0A689</accession>
<name>A0AAJ0A689_9PEZI</name>
<dbReference type="SUPFAM" id="SSF49870">
    <property type="entry name" value="Osmotin, thaumatin-like protein"/>
    <property type="match status" value="1"/>
</dbReference>
<gene>
    <name evidence="2" type="ORF">BDP55DRAFT_739966</name>
</gene>
<dbReference type="EMBL" id="JAHMHR010000133">
    <property type="protein sequence ID" value="KAK1656663.1"/>
    <property type="molecule type" value="Genomic_DNA"/>
</dbReference>
<dbReference type="Proteomes" id="UP001224890">
    <property type="component" value="Unassembled WGS sequence"/>
</dbReference>
<feature type="disulfide bond" evidence="1">
    <location>
        <begin position="169"/>
        <end position="178"/>
    </location>
</feature>
<feature type="disulfide bond" evidence="1">
    <location>
        <begin position="67"/>
        <end position="72"/>
    </location>
</feature>
<sequence length="236" mass="25849">MLVCSSGEYKQTFTKAPSFLEYPLPEGLALESNSQVQVSLSSFPWSGRVWARQYCAAGGSNCVLGDCGHPSCWGRSSADTTLFEITAQKDKMYYDISLVDSFTCGVHVVPDDQDCEAIACIAPPYLGIDPEDQSLVCPPPNLITDPRTGDAPIGCYSNCAVHETDEYCCRGIYDATTCKGNNPWFKETCPDAYSYAYDDQDATFTCGFRNVTIYFHCSLDPPGVFYCRLADVGHGT</sequence>
<evidence type="ECO:0000256" key="1">
    <source>
        <dbReference type="PIRSR" id="PIRSR002703-1"/>
    </source>
</evidence>
<dbReference type="Gene3D" id="2.60.110.10">
    <property type="entry name" value="Thaumatin"/>
    <property type="match status" value="1"/>
</dbReference>
<dbReference type="PIRSF" id="PIRSF002703">
    <property type="entry name" value="Thaumatin"/>
    <property type="match status" value="1"/>
</dbReference>
<keyword evidence="3" id="KW-1185">Reference proteome</keyword>
<dbReference type="GeneID" id="85464932"/>
<dbReference type="AlphaFoldDB" id="A0AAJ0A689"/>
<dbReference type="PROSITE" id="PS51367">
    <property type="entry name" value="THAUMATIN_2"/>
    <property type="match status" value="1"/>
</dbReference>
<proteinExistence type="predicted"/>
<protein>
    <submittedName>
        <fullName evidence="2">PR5-like protein</fullName>
    </submittedName>
</protein>
<comment type="caution">
    <text evidence="2">The sequence shown here is derived from an EMBL/GenBank/DDBJ whole genome shotgun (WGS) entry which is preliminary data.</text>
</comment>